<sequence length="313" mass="32504">MGSEGSAPRGFSREWWLLGGRPKPWAHAALAFGAGAALYAIAQYALVALFVVGPLLASGFAVLGVIIAAITFGALGVGFLGRASGGWLAFTSLAWAGGSALAFALGLSSRDGQLDRWLWFPPLLAGIIPFAIALLAHRGPTRAIAGLLLAVAATTGIVALAVGSYDHHLAEGQRRFGSTVRPEVTTVAGTQPAQVLAYPGSSATVGRYLTAKRQANGDYPVLFTLLTEPRPGSACGAPLAGNSGTEAEMTCSRSGKLWIRTSATRHEVAAVLDGYLVRAVGSTSTSESLLRAAIDHARPMSAWDYEALLNDQF</sequence>
<feature type="transmembrane region" description="Helical" evidence="1">
    <location>
        <begin position="25"/>
        <end position="52"/>
    </location>
</feature>
<feature type="transmembrane region" description="Helical" evidence="1">
    <location>
        <begin position="143"/>
        <end position="165"/>
    </location>
</feature>
<reference evidence="3" key="1">
    <citation type="journal article" date="2019" name="Int. J. Syst. Evol. Microbiol.">
        <title>The Global Catalogue of Microorganisms (GCM) 10K type strain sequencing project: providing services to taxonomists for standard genome sequencing and annotation.</title>
        <authorList>
            <consortium name="The Broad Institute Genomics Platform"/>
            <consortium name="The Broad Institute Genome Sequencing Center for Infectious Disease"/>
            <person name="Wu L."/>
            <person name="Ma J."/>
        </authorList>
    </citation>
    <scope>NUCLEOTIDE SEQUENCE [LARGE SCALE GENOMIC DNA]</scope>
    <source>
        <strain evidence="3">CGMCC 4.6997</strain>
    </source>
</reference>
<protein>
    <submittedName>
        <fullName evidence="2">Uncharacterized protein</fullName>
    </submittedName>
</protein>
<dbReference type="RefSeq" id="WP_386740836.1">
    <property type="nucleotide sequence ID" value="NZ_JBHSMG010000003.1"/>
</dbReference>
<dbReference type="EMBL" id="JBHSMG010000003">
    <property type="protein sequence ID" value="MFC5503123.1"/>
    <property type="molecule type" value="Genomic_DNA"/>
</dbReference>
<keyword evidence="1" id="KW-0472">Membrane</keyword>
<evidence type="ECO:0000256" key="1">
    <source>
        <dbReference type="SAM" id="Phobius"/>
    </source>
</evidence>
<keyword evidence="3" id="KW-1185">Reference proteome</keyword>
<feature type="transmembrane region" description="Helical" evidence="1">
    <location>
        <begin position="59"/>
        <end position="80"/>
    </location>
</feature>
<keyword evidence="1" id="KW-0812">Transmembrane</keyword>
<keyword evidence="1" id="KW-1133">Transmembrane helix</keyword>
<dbReference type="Proteomes" id="UP001596039">
    <property type="component" value="Unassembled WGS sequence"/>
</dbReference>
<organism evidence="2 3">
    <name type="scientific">Lysinimonas soli</name>
    <dbReference type="NCBI Taxonomy" id="1074233"/>
    <lineage>
        <taxon>Bacteria</taxon>
        <taxon>Bacillati</taxon>
        <taxon>Actinomycetota</taxon>
        <taxon>Actinomycetes</taxon>
        <taxon>Micrococcales</taxon>
        <taxon>Microbacteriaceae</taxon>
        <taxon>Lysinimonas</taxon>
    </lineage>
</organism>
<accession>A0ABW0NUW4</accession>
<gene>
    <name evidence="2" type="ORF">ACFPJ4_12810</name>
</gene>
<feature type="transmembrane region" description="Helical" evidence="1">
    <location>
        <begin position="86"/>
        <end position="105"/>
    </location>
</feature>
<feature type="transmembrane region" description="Helical" evidence="1">
    <location>
        <begin position="117"/>
        <end position="137"/>
    </location>
</feature>
<evidence type="ECO:0000313" key="3">
    <source>
        <dbReference type="Proteomes" id="UP001596039"/>
    </source>
</evidence>
<name>A0ABW0NUW4_9MICO</name>
<evidence type="ECO:0000313" key="2">
    <source>
        <dbReference type="EMBL" id="MFC5503123.1"/>
    </source>
</evidence>
<comment type="caution">
    <text evidence="2">The sequence shown here is derived from an EMBL/GenBank/DDBJ whole genome shotgun (WGS) entry which is preliminary data.</text>
</comment>
<proteinExistence type="predicted"/>